<dbReference type="AlphaFoldDB" id="A0A7S4EM85"/>
<feature type="transmembrane region" description="Helical" evidence="2">
    <location>
        <begin position="238"/>
        <end position="263"/>
    </location>
</feature>
<keyword evidence="2" id="KW-1133">Transmembrane helix</keyword>
<evidence type="ECO:0000256" key="1">
    <source>
        <dbReference type="SAM" id="MobiDB-lite"/>
    </source>
</evidence>
<proteinExistence type="predicted"/>
<feature type="region of interest" description="Disordered" evidence="1">
    <location>
        <begin position="1"/>
        <end position="166"/>
    </location>
</feature>
<accession>A0A7S4EM85</accession>
<evidence type="ECO:0000313" key="3">
    <source>
        <dbReference type="EMBL" id="CAE0722890.1"/>
    </source>
</evidence>
<organism evidence="3">
    <name type="scientific">Pseudo-nitzschia australis</name>
    <dbReference type="NCBI Taxonomy" id="44445"/>
    <lineage>
        <taxon>Eukaryota</taxon>
        <taxon>Sar</taxon>
        <taxon>Stramenopiles</taxon>
        <taxon>Ochrophyta</taxon>
        <taxon>Bacillariophyta</taxon>
        <taxon>Bacillariophyceae</taxon>
        <taxon>Bacillariophycidae</taxon>
        <taxon>Bacillariales</taxon>
        <taxon>Bacillariaceae</taxon>
        <taxon>Pseudo-nitzschia</taxon>
    </lineage>
</organism>
<protein>
    <submittedName>
        <fullName evidence="3">Uncharacterized protein</fullName>
    </submittedName>
</protein>
<feature type="compositionally biased region" description="Low complexity" evidence="1">
    <location>
        <begin position="38"/>
        <end position="58"/>
    </location>
</feature>
<sequence>MVYYCPPGIGERRRKSPSVSPTSSSTGDEPSSNDTKHNQPTKQTTNQTNKQPNKQATTMVYYCPPGIGERRRKSPSVSPTSSSTGDEPSSNDTKHNQQRGSKKNGSPFSPGTARASAIRLAHSKKNSHSSLSFSETTTATSSSSSSSFSPSSNPRSNSDSDAAARGEETERIIDGYQFQYPYHHRSYAVPKRDGTGFDLKLPVLANAAAASSNGGGANTDDVHPGKQRMKKQRKRKTVAGTIGGMVVGGVALGPVGVIAGAFWGGVATREISKKGEKRAQRKHEQDSFRLSAMRRGVHWKQSGAVFC</sequence>
<dbReference type="EMBL" id="HBIX01022416">
    <property type="protein sequence ID" value="CAE0722890.1"/>
    <property type="molecule type" value="Transcribed_RNA"/>
</dbReference>
<feature type="compositionally biased region" description="Low complexity" evidence="1">
    <location>
        <begin position="128"/>
        <end position="161"/>
    </location>
</feature>
<reference evidence="3" key="1">
    <citation type="submission" date="2021-01" db="EMBL/GenBank/DDBJ databases">
        <authorList>
            <person name="Corre E."/>
            <person name="Pelletier E."/>
            <person name="Niang G."/>
            <person name="Scheremetjew M."/>
            <person name="Finn R."/>
            <person name="Kale V."/>
            <person name="Holt S."/>
            <person name="Cochrane G."/>
            <person name="Meng A."/>
            <person name="Brown T."/>
            <person name="Cohen L."/>
        </authorList>
    </citation>
    <scope>NUCLEOTIDE SEQUENCE</scope>
    <source>
        <strain evidence="3">10249 10 AB</strain>
    </source>
</reference>
<feature type="compositionally biased region" description="Low complexity" evidence="1">
    <location>
        <begin position="75"/>
        <end position="84"/>
    </location>
</feature>
<gene>
    <name evidence="3" type="ORF">PAUS00366_LOCUS15646</name>
</gene>
<keyword evidence="2" id="KW-0472">Membrane</keyword>
<name>A0A7S4EM85_9STRA</name>
<evidence type="ECO:0000256" key="2">
    <source>
        <dbReference type="SAM" id="Phobius"/>
    </source>
</evidence>
<keyword evidence="2" id="KW-0812">Transmembrane</keyword>
<feature type="compositionally biased region" description="Low complexity" evidence="1">
    <location>
        <begin position="17"/>
        <end position="26"/>
    </location>
</feature>
<feature type="region of interest" description="Disordered" evidence="1">
    <location>
        <begin position="209"/>
        <end position="233"/>
    </location>
</feature>